<evidence type="ECO:0000313" key="2">
    <source>
        <dbReference type="EMBL" id="ERG65014.1"/>
    </source>
</evidence>
<protein>
    <submittedName>
        <fullName evidence="2">Uncharacterized protein</fullName>
    </submittedName>
</protein>
<keyword evidence="3" id="KW-1185">Reference proteome</keyword>
<organism evidence="2 3">
    <name type="scientific">Agrococcus pavilionensis RW1</name>
    <dbReference type="NCBI Taxonomy" id="1330458"/>
    <lineage>
        <taxon>Bacteria</taxon>
        <taxon>Bacillati</taxon>
        <taxon>Actinomycetota</taxon>
        <taxon>Actinomycetes</taxon>
        <taxon>Micrococcales</taxon>
        <taxon>Microbacteriaceae</taxon>
        <taxon>Agrococcus</taxon>
    </lineage>
</organism>
<dbReference type="EMBL" id="ASHR01000014">
    <property type="protein sequence ID" value="ERG65014.1"/>
    <property type="molecule type" value="Genomic_DNA"/>
</dbReference>
<comment type="caution">
    <text evidence="2">The sequence shown here is derived from an EMBL/GenBank/DDBJ whole genome shotgun (WGS) entry which is preliminary data.</text>
</comment>
<sequence>MAARRGGARVSARQPHEERPGDAWIVALLFALAFGYDTVEAVTNLQQLPLLYASAGIEASTPWWLLIASVALPAVLFALSLWIGRRMRLVGKAGVMLVALAVSAQASLLAEQLARQIAVAALGG</sequence>
<feature type="transmembrane region" description="Helical" evidence="1">
    <location>
        <begin position="21"/>
        <end position="43"/>
    </location>
</feature>
<dbReference type="AlphaFoldDB" id="U1LRA1"/>
<name>U1LRA1_9MICO</name>
<evidence type="ECO:0000313" key="3">
    <source>
        <dbReference type="Proteomes" id="UP000016462"/>
    </source>
</evidence>
<evidence type="ECO:0000256" key="1">
    <source>
        <dbReference type="SAM" id="Phobius"/>
    </source>
</evidence>
<dbReference type="Proteomes" id="UP000016462">
    <property type="component" value="Unassembled WGS sequence"/>
</dbReference>
<keyword evidence="1" id="KW-0472">Membrane</keyword>
<proteinExistence type="predicted"/>
<keyword evidence="1" id="KW-0812">Transmembrane</keyword>
<accession>U1LRA1</accession>
<reference evidence="2 3" key="1">
    <citation type="journal article" date="2013" name="Genome Announc.">
        <title>First draft genome sequence from a member of the genus agrococcus, isolated from modern microbialites.</title>
        <authorList>
            <person name="White R.A.III."/>
            <person name="Grassa C.J."/>
            <person name="Suttle C.A."/>
        </authorList>
    </citation>
    <scope>NUCLEOTIDE SEQUENCE [LARGE SCALE GENOMIC DNA]</scope>
    <source>
        <strain evidence="2 3">RW1</strain>
    </source>
</reference>
<gene>
    <name evidence="2" type="ORF">L332_11240</name>
</gene>
<keyword evidence="1" id="KW-1133">Transmembrane helix</keyword>
<feature type="transmembrane region" description="Helical" evidence="1">
    <location>
        <begin position="63"/>
        <end position="82"/>
    </location>
</feature>